<organism evidence="1 2">
    <name type="scientific">Gigaspora margarita</name>
    <dbReference type="NCBI Taxonomy" id="4874"/>
    <lineage>
        <taxon>Eukaryota</taxon>
        <taxon>Fungi</taxon>
        <taxon>Fungi incertae sedis</taxon>
        <taxon>Mucoromycota</taxon>
        <taxon>Glomeromycotina</taxon>
        <taxon>Glomeromycetes</taxon>
        <taxon>Diversisporales</taxon>
        <taxon>Gigasporaceae</taxon>
        <taxon>Gigaspora</taxon>
    </lineage>
</organism>
<name>A0ABN7UKZ8_GIGMA</name>
<accession>A0ABN7UKZ8</accession>
<proteinExistence type="predicted"/>
<keyword evidence="2" id="KW-1185">Reference proteome</keyword>
<evidence type="ECO:0000313" key="2">
    <source>
        <dbReference type="Proteomes" id="UP000789901"/>
    </source>
</evidence>
<evidence type="ECO:0000313" key="1">
    <source>
        <dbReference type="EMBL" id="CAG8606182.1"/>
    </source>
</evidence>
<sequence length="142" mass="15990">MNSHSTDLLGMKFSYDNSYIVIAPVADPHNNQDTTMQQLDQTQNAQNITEQVKKTIIDGTDTQVYQKGMMIQALLLASHAKQYIMDTDTISNAIVESIKIPHCSYSLVVKNKNQILQEMELVDSSGWPDIVKTHLTIKHKSL</sequence>
<protein>
    <submittedName>
        <fullName evidence="1">32959_t:CDS:1</fullName>
    </submittedName>
</protein>
<reference evidence="1 2" key="1">
    <citation type="submission" date="2021-06" db="EMBL/GenBank/DDBJ databases">
        <authorList>
            <person name="Kallberg Y."/>
            <person name="Tangrot J."/>
            <person name="Rosling A."/>
        </authorList>
    </citation>
    <scope>NUCLEOTIDE SEQUENCE [LARGE SCALE GENOMIC DNA]</scope>
    <source>
        <strain evidence="1 2">120-4 pot B 10/14</strain>
    </source>
</reference>
<comment type="caution">
    <text evidence="1">The sequence shown here is derived from an EMBL/GenBank/DDBJ whole genome shotgun (WGS) entry which is preliminary data.</text>
</comment>
<dbReference type="Proteomes" id="UP000789901">
    <property type="component" value="Unassembled WGS sequence"/>
</dbReference>
<gene>
    <name evidence="1" type="ORF">GMARGA_LOCUS7127</name>
</gene>
<dbReference type="EMBL" id="CAJVQB010003374">
    <property type="protein sequence ID" value="CAG8606182.1"/>
    <property type="molecule type" value="Genomic_DNA"/>
</dbReference>